<dbReference type="EMBL" id="CAJOBI010174524">
    <property type="protein sequence ID" value="CAF4902249.1"/>
    <property type="molecule type" value="Genomic_DNA"/>
</dbReference>
<proteinExistence type="predicted"/>
<reference evidence="2" key="1">
    <citation type="submission" date="2021-02" db="EMBL/GenBank/DDBJ databases">
        <authorList>
            <person name="Nowell W R."/>
        </authorList>
    </citation>
    <scope>NUCLEOTIDE SEQUENCE</scope>
</reference>
<protein>
    <submittedName>
        <fullName evidence="2">Uncharacterized protein</fullName>
    </submittedName>
</protein>
<dbReference type="AlphaFoldDB" id="A0A8S3CEK6"/>
<dbReference type="Proteomes" id="UP000676336">
    <property type="component" value="Unassembled WGS sequence"/>
</dbReference>
<comment type="caution">
    <text evidence="2">The sequence shown here is derived from an EMBL/GenBank/DDBJ whole genome shotgun (WGS) entry which is preliminary data.</text>
</comment>
<dbReference type="EMBL" id="CAJOBH010152587">
    <property type="protein sequence ID" value="CAF4851435.1"/>
    <property type="molecule type" value="Genomic_DNA"/>
</dbReference>
<name>A0A8S3CEK6_9BILA</name>
<accession>A0A8S3CEK6</accession>
<evidence type="ECO:0000313" key="1">
    <source>
        <dbReference type="EMBL" id="CAF4851435.1"/>
    </source>
</evidence>
<feature type="non-terminal residue" evidence="2">
    <location>
        <position position="1"/>
    </location>
</feature>
<evidence type="ECO:0000313" key="3">
    <source>
        <dbReference type="Proteomes" id="UP000676336"/>
    </source>
</evidence>
<evidence type="ECO:0000313" key="2">
    <source>
        <dbReference type="EMBL" id="CAF4902249.1"/>
    </source>
</evidence>
<gene>
    <name evidence="1" type="ORF">BYL167_LOCUS50223</name>
    <name evidence="2" type="ORF">SMN809_LOCUS51806</name>
</gene>
<organism evidence="2 3">
    <name type="scientific">Rotaria magnacalcarata</name>
    <dbReference type="NCBI Taxonomy" id="392030"/>
    <lineage>
        <taxon>Eukaryota</taxon>
        <taxon>Metazoa</taxon>
        <taxon>Spiralia</taxon>
        <taxon>Gnathifera</taxon>
        <taxon>Rotifera</taxon>
        <taxon>Eurotatoria</taxon>
        <taxon>Bdelloidea</taxon>
        <taxon>Philodinida</taxon>
        <taxon>Philodinidae</taxon>
        <taxon>Rotaria</taxon>
    </lineage>
</organism>
<sequence>MTDIDGKLWKFRAHDQSHPYSAEIYEQVDRMSKEVIKHGH</sequence>
<feature type="non-terminal residue" evidence="2">
    <location>
        <position position="40"/>
    </location>
</feature>
<dbReference type="Proteomes" id="UP000681967">
    <property type="component" value="Unassembled WGS sequence"/>
</dbReference>